<organism evidence="1">
    <name type="scientific">viral metagenome</name>
    <dbReference type="NCBI Taxonomy" id="1070528"/>
    <lineage>
        <taxon>unclassified sequences</taxon>
        <taxon>metagenomes</taxon>
        <taxon>organismal metagenomes</taxon>
    </lineage>
</organism>
<reference evidence="1" key="1">
    <citation type="journal article" date="2020" name="Nature">
        <title>Giant virus diversity and host interactions through global metagenomics.</title>
        <authorList>
            <person name="Schulz F."/>
            <person name="Roux S."/>
            <person name="Paez-Espino D."/>
            <person name="Jungbluth S."/>
            <person name="Walsh D.A."/>
            <person name="Denef V.J."/>
            <person name="McMahon K.D."/>
            <person name="Konstantinidis K.T."/>
            <person name="Eloe-Fadrosh E.A."/>
            <person name="Kyrpides N.C."/>
            <person name="Woyke T."/>
        </authorList>
    </citation>
    <scope>NUCLEOTIDE SEQUENCE</scope>
    <source>
        <strain evidence="1">GVMAG-M-3300023184-24</strain>
    </source>
</reference>
<dbReference type="AlphaFoldDB" id="A0A6C0I5K3"/>
<name>A0A6C0I5K3_9ZZZZ</name>
<proteinExistence type="predicted"/>
<dbReference type="EMBL" id="MN740110">
    <property type="protein sequence ID" value="QHT88184.1"/>
    <property type="molecule type" value="Genomic_DNA"/>
</dbReference>
<protein>
    <submittedName>
        <fullName evidence="1">Uncharacterized protein</fullName>
    </submittedName>
</protein>
<sequence length="80" mass="9486">MQTPEVLRAMRNHSFDLQVLQNEQNPLATLYRDTYKYLEYPGYTNVQEREIVRQSINDGKEISKMIIQNMIKPYAPNIHS</sequence>
<accession>A0A6C0I5K3</accession>
<evidence type="ECO:0000313" key="1">
    <source>
        <dbReference type="EMBL" id="QHT88184.1"/>
    </source>
</evidence>